<dbReference type="GeneID" id="92740689"/>
<organism evidence="1 2">
    <name type="scientific">Anaerostipes hadrus</name>
    <dbReference type="NCBI Taxonomy" id="649756"/>
    <lineage>
        <taxon>Bacteria</taxon>
        <taxon>Bacillati</taxon>
        <taxon>Bacillota</taxon>
        <taxon>Clostridia</taxon>
        <taxon>Lachnospirales</taxon>
        <taxon>Lachnospiraceae</taxon>
        <taxon>Anaerostipes</taxon>
    </lineage>
</organism>
<reference evidence="1" key="1">
    <citation type="submission" date="2023-08" db="EMBL/GenBank/DDBJ databases">
        <title>Complete Genome Sequences of butyrate producing Anaerostipes hadrus strains BA1 and GIF7 isolated from the terminal ileum of a healthy lean male.</title>
        <authorList>
            <person name="Low A."/>
            <person name="Sheludchenko M."/>
            <person name="Cheng H.E."/>
            <person name="Koh X.Q."/>
            <person name="Lee J."/>
        </authorList>
    </citation>
    <scope>NUCLEOTIDE SEQUENCE</scope>
    <source>
        <strain evidence="1">BA1</strain>
    </source>
</reference>
<gene>
    <name evidence="1" type="ORF">RBI15_04755</name>
</gene>
<dbReference type="AlphaFoldDB" id="A0AAQ3JK38"/>
<name>A0AAQ3JK38_ANAHA</name>
<accession>A0AAQ3JK38</accession>
<proteinExistence type="predicted"/>
<evidence type="ECO:0000313" key="1">
    <source>
        <dbReference type="EMBL" id="WMD17407.1"/>
    </source>
</evidence>
<sequence length="149" mass="17842">MNLEETIKHTRKKAEEMATKSVELFPSCEGRKYLDCAEEYYQLADWLEELKELRKYKEKYRWHDLRKNPDDLPDVEHRKKEYFHVVQEGKETGPTILQYKKDFGFGFYNDFGNGPKFTEVDTNFTAPIVAWKEIEKFESEGENADTNRR</sequence>
<dbReference type="RefSeq" id="WP_306857869.1">
    <property type="nucleotide sequence ID" value="NZ_CP132968.1"/>
</dbReference>
<protein>
    <submittedName>
        <fullName evidence="1">Uncharacterized protein</fullName>
    </submittedName>
</protein>
<dbReference type="Proteomes" id="UP001243496">
    <property type="component" value="Chromosome"/>
</dbReference>
<dbReference type="EMBL" id="CP132968">
    <property type="protein sequence ID" value="WMD17407.1"/>
    <property type="molecule type" value="Genomic_DNA"/>
</dbReference>
<evidence type="ECO:0000313" key="2">
    <source>
        <dbReference type="Proteomes" id="UP001243496"/>
    </source>
</evidence>